<dbReference type="CDD" id="cd03255">
    <property type="entry name" value="ABC_MJ0796_LolCDE_FtsE"/>
    <property type="match status" value="1"/>
</dbReference>
<dbReference type="Proteomes" id="UP000831495">
    <property type="component" value="Chromosome"/>
</dbReference>
<dbReference type="GO" id="GO:0005524">
    <property type="term" value="F:ATP binding"/>
    <property type="evidence" value="ECO:0007669"/>
    <property type="project" value="UniProtKB-KW"/>
</dbReference>
<proteinExistence type="inferred from homology"/>
<dbReference type="InterPro" id="IPR003593">
    <property type="entry name" value="AAA+_ATPase"/>
</dbReference>
<accession>A0ABY4P758</accession>
<dbReference type="PROSITE" id="PS50893">
    <property type="entry name" value="ABC_TRANSPORTER_2"/>
    <property type="match status" value="1"/>
</dbReference>
<feature type="domain" description="ABC transporter" evidence="5">
    <location>
        <begin position="4"/>
        <end position="244"/>
    </location>
</feature>
<gene>
    <name evidence="6" type="ORF">MOO45_04280</name>
</gene>
<comment type="similarity">
    <text evidence="1">Belongs to the ABC transporter superfamily.</text>
</comment>
<dbReference type="PANTHER" id="PTHR42798">
    <property type="entry name" value="LIPOPROTEIN-RELEASING SYSTEM ATP-BINDING PROTEIN LOLD"/>
    <property type="match status" value="1"/>
</dbReference>
<dbReference type="SUPFAM" id="SSF52540">
    <property type="entry name" value="P-loop containing nucleoside triphosphate hydrolases"/>
    <property type="match status" value="1"/>
</dbReference>
<dbReference type="InterPro" id="IPR027417">
    <property type="entry name" value="P-loop_NTPase"/>
</dbReference>
<evidence type="ECO:0000313" key="6">
    <source>
        <dbReference type="EMBL" id="UQS81449.1"/>
    </source>
</evidence>
<reference evidence="6" key="1">
    <citation type="journal article" date="2022" name="Int. J. Syst. Evol. Microbiol.">
        <title>Apilactobacillus apisilvae sp. nov., Nicolia spurrieriana gen. nov. sp. nov., Bombilactobacillus folatiphilus sp. nov. and Bombilactobacillus thymidiniphilus sp. nov., four new lactic acid bacterial isolates from stingless bees Tetragonula carbonaria and Austroplebeia australis.</title>
        <authorList>
            <person name="Oliphant S.A."/>
            <person name="Watson-Haigh N.S."/>
            <person name="Sumby K.M."/>
            <person name="Gardner J."/>
            <person name="Groom S."/>
            <person name="Jiranek V."/>
        </authorList>
    </citation>
    <scope>NUCLEOTIDE SEQUENCE</scope>
    <source>
        <strain evidence="6">SG4_D2</strain>
    </source>
</reference>
<keyword evidence="2" id="KW-0813">Transport</keyword>
<evidence type="ECO:0000259" key="5">
    <source>
        <dbReference type="PROSITE" id="PS50893"/>
    </source>
</evidence>
<dbReference type="RefSeq" id="WP_249513710.1">
    <property type="nucleotide sequence ID" value="NZ_CP093366.1"/>
</dbReference>
<dbReference type="InterPro" id="IPR003439">
    <property type="entry name" value="ABC_transporter-like_ATP-bd"/>
</dbReference>
<evidence type="ECO:0000256" key="2">
    <source>
        <dbReference type="ARBA" id="ARBA00022448"/>
    </source>
</evidence>
<protein>
    <submittedName>
        <fullName evidence="6">ABC transporter ATP-binding protein</fullName>
    </submittedName>
</protein>
<sequence length="250" mass="27877">MSLLELKHVKKNFEQAESIETVEALKDISFEVQEGDYIAIMGESGSGKSTLLNLIATLDQPTSGSLQINGQNLADLSENQAALYRRKNLGFVFQNFNLLNTFNNQDNILLPLVLNKTPVPQLQQRLMPLAKSLKLTELLKRYPYEVSGGQRQRIAAARALITKPQIILADEPTGALDSYNSELLLRLFEQINQAGQTILMVTHSALAASHAKRILFIKDGLIFHEIFRGEQTSEQYLQQITNSAALLVRG</sequence>
<organism evidence="6 7">
    <name type="scientific">Bombilactobacillus folatiphilus</name>
    <dbReference type="NCBI Taxonomy" id="2923362"/>
    <lineage>
        <taxon>Bacteria</taxon>
        <taxon>Bacillati</taxon>
        <taxon>Bacillota</taxon>
        <taxon>Bacilli</taxon>
        <taxon>Lactobacillales</taxon>
        <taxon>Lactobacillaceae</taxon>
        <taxon>Bombilactobacillus</taxon>
    </lineage>
</organism>
<dbReference type="SMART" id="SM00382">
    <property type="entry name" value="AAA"/>
    <property type="match status" value="1"/>
</dbReference>
<name>A0ABY4P758_9LACO</name>
<keyword evidence="3" id="KW-0547">Nucleotide-binding</keyword>
<keyword evidence="7" id="KW-1185">Reference proteome</keyword>
<evidence type="ECO:0000256" key="3">
    <source>
        <dbReference type="ARBA" id="ARBA00022741"/>
    </source>
</evidence>
<dbReference type="PANTHER" id="PTHR42798:SF7">
    <property type="entry name" value="ALPHA-D-RIBOSE 1-METHYLPHOSPHONATE 5-TRIPHOSPHATE SYNTHASE SUBUNIT PHNL"/>
    <property type="match status" value="1"/>
</dbReference>
<dbReference type="EMBL" id="CP093366">
    <property type="protein sequence ID" value="UQS81449.1"/>
    <property type="molecule type" value="Genomic_DNA"/>
</dbReference>
<keyword evidence="4 6" id="KW-0067">ATP-binding</keyword>
<evidence type="ECO:0000313" key="7">
    <source>
        <dbReference type="Proteomes" id="UP000831495"/>
    </source>
</evidence>
<dbReference type="InterPro" id="IPR017911">
    <property type="entry name" value="MacB-like_ATP-bd"/>
</dbReference>
<dbReference type="Gene3D" id="3.40.50.300">
    <property type="entry name" value="P-loop containing nucleotide triphosphate hydrolases"/>
    <property type="match status" value="1"/>
</dbReference>
<evidence type="ECO:0000256" key="1">
    <source>
        <dbReference type="ARBA" id="ARBA00005417"/>
    </source>
</evidence>
<evidence type="ECO:0000256" key="4">
    <source>
        <dbReference type="ARBA" id="ARBA00022840"/>
    </source>
</evidence>
<dbReference type="Pfam" id="PF00005">
    <property type="entry name" value="ABC_tran"/>
    <property type="match status" value="1"/>
</dbReference>